<dbReference type="RefSeq" id="WP_285667455.1">
    <property type="nucleotide sequence ID" value="NZ_BSTX01000008.1"/>
</dbReference>
<feature type="domain" description="Glycosyltransferase 2-like" evidence="1">
    <location>
        <begin position="7"/>
        <end position="138"/>
    </location>
</feature>
<dbReference type="InterPro" id="IPR001173">
    <property type="entry name" value="Glyco_trans_2-like"/>
</dbReference>
<dbReference type="SUPFAM" id="SSF53448">
    <property type="entry name" value="Nucleotide-diphospho-sugar transferases"/>
    <property type="match status" value="1"/>
</dbReference>
<feature type="domain" description="TarS/TarP linker" evidence="2">
    <location>
        <begin position="238"/>
        <end position="314"/>
    </location>
</feature>
<dbReference type="PANTHER" id="PTHR22916">
    <property type="entry name" value="GLYCOSYLTRANSFERASE"/>
    <property type="match status" value="1"/>
</dbReference>
<dbReference type="CDD" id="cd00761">
    <property type="entry name" value="Glyco_tranf_GTA_type"/>
    <property type="match status" value="1"/>
</dbReference>
<dbReference type="InterPro" id="IPR054028">
    <property type="entry name" value="TarS/TarP_linker"/>
</dbReference>
<evidence type="ECO:0000259" key="2">
    <source>
        <dbReference type="Pfam" id="PF22181"/>
    </source>
</evidence>
<evidence type="ECO:0000313" key="3">
    <source>
        <dbReference type="EMBL" id="GLZ81889.1"/>
    </source>
</evidence>
<dbReference type="Pfam" id="PF00535">
    <property type="entry name" value="Glycos_transf_2"/>
    <property type="match status" value="1"/>
</dbReference>
<proteinExistence type="predicted"/>
<accession>A0A9W6WCR3</accession>
<dbReference type="Proteomes" id="UP001165079">
    <property type="component" value="Unassembled WGS sequence"/>
</dbReference>
<sequence>MASPDVSVVIGAYNALPYLYETLDSVLKQSIGMDRLELVVVDDGSTDGTGDVLDEYAAKHPNMTVLHQPNSGGPAAPRNAGMDVAKGKYVYFLDADDYIGLEAMERLVAMAEENGSDIVLGKMVGVNGRGVAASMFRHDEARADLYNSRIYYTLSALKLFRRQFLVDLGVRFPTDLPTGEDQPFTARAYVAAKNISVLSSYECYYATLRDDGGNTTGKPGVSRRLPFYRAMFDDFLPTVEAGRKRDALARRHLSVEQAHFLSHMSRETDEEVKKAAFDEFRAWVKTYLNDDVLKPMSAWDKVRLPLIAGGFMDEAIASRKMETSKTPYPIVVENGRVYAKWPTFRDPKYGIPDEAYELRDLPLRYELTAAEWTGSGYRVAGLARVEGVRADRARLVLRRRSDEEERRLPIDLSDVYLTANPNPLGDAEGREARSWDTTLAPGALAKLPGGLWDVFLEVEVGGKIARARVGSKRRPEVDVADRPAVLTGPGAATVAIAYYTSPHSNLTIDIRKGAKEAAGLGLVWRADSGVAVAGATTGATTASAGGTELPVAVVGGVFTASSATVPDGEWDVSVTRAGKTVRVPRTKELPRPFAAAEVPVLVATDGGQGFTTPPTSTLKKLVRKSPLLRKVARKLRGR</sequence>
<dbReference type="AlphaFoldDB" id="A0A9W6WCR3"/>
<comment type="caution">
    <text evidence="3">The sequence shown here is derived from an EMBL/GenBank/DDBJ whole genome shotgun (WGS) entry which is preliminary data.</text>
</comment>
<dbReference type="EMBL" id="BSTX01000008">
    <property type="protein sequence ID" value="GLZ81889.1"/>
    <property type="molecule type" value="Genomic_DNA"/>
</dbReference>
<dbReference type="Gene3D" id="3.90.550.10">
    <property type="entry name" value="Spore Coat Polysaccharide Biosynthesis Protein SpsA, Chain A"/>
    <property type="match status" value="1"/>
</dbReference>
<evidence type="ECO:0008006" key="5">
    <source>
        <dbReference type="Google" id="ProtNLM"/>
    </source>
</evidence>
<gene>
    <name evidence="3" type="ORF">Afil01_66960</name>
</gene>
<organism evidence="3 4">
    <name type="scientific">Actinorhabdospora filicis</name>
    <dbReference type="NCBI Taxonomy" id="1785913"/>
    <lineage>
        <taxon>Bacteria</taxon>
        <taxon>Bacillati</taxon>
        <taxon>Actinomycetota</taxon>
        <taxon>Actinomycetes</taxon>
        <taxon>Micromonosporales</taxon>
        <taxon>Micromonosporaceae</taxon>
        <taxon>Actinorhabdospora</taxon>
    </lineage>
</organism>
<dbReference type="GO" id="GO:0016758">
    <property type="term" value="F:hexosyltransferase activity"/>
    <property type="evidence" value="ECO:0007669"/>
    <property type="project" value="UniProtKB-ARBA"/>
</dbReference>
<name>A0A9W6WCR3_9ACTN</name>
<dbReference type="PANTHER" id="PTHR22916:SF3">
    <property type="entry name" value="UDP-GLCNAC:BETAGAL BETA-1,3-N-ACETYLGLUCOSAMINYLTRANSFERASE-LIKE PROTEIN 1"/>
    <property type="match status" value="1"/>
</dbReference>
<keyword evidence="4" id="KW-1185">Reference proteome</keyword>
<dbReference type="InterPro" id="IPR029044">
    <property type="entry name" value="Nucleotide-diphossugar_trans"/>
</dbReference>
<reference evidence="3" key="1">
    <citation type="submission" date="2023-03" db="EMBL/GenBank/DDBJ databases">
        <title>Actinorhabdospora filicis NBRC 111898.</title>
        <authorList>
            <person name="Ichikawa N."/>
            <person name="Sato H."/>
            <person name="Tonouchi N."/>
        </authorList>
    </citation>
    <scope>NUCLEOTIDE SEQUENCE</scope>
    <source>
        <strain evidence="3">NBRC 111898</strain>
    </source>
</reference>
<evidence type="ECO:0000313" key="4">
    <source>
        <dbReference type="Proteomes" id="UP001165079"/>
    </source>
</evidence>
<protein>
    <recommendedName>
        <fullName evidence="5">Glycosyltransferase involved in cell wall biosynthesis</fullName>
    </recommendedName>
</protein>
<evidence type="ECO:0000259" key="1">
    <source>
        <dbReference type="Pfam" id="PF00535"/>
    </source>
</evidence>
<dbReference type="Pfam" id="PF22181">
    <property type="entry name" value="TarS_linker"/>
    <property type="match status" value="1"/>
</dbReference>